<reference evidence="3" key="1">
    <citation type="submission" date="2016-05" db="EMBL/GenBank/DDBJ databases">
        <authorList>
            <person name="Lavstsen T."/>
            <person name="Jespersen J.S."/>
        </authorList>
    </citation>
    <scope>NUCLEOTIDE SEQUENCE</scope>
    <source>
        <tissue evidence="3">Brain</tissue>
    </source>
</reference>
<reference evidence="3" key="2">
    <citation type="submission" date="2016-06" db="EMBL/GenBank/DDBJ databases">
        <title>The genome of a short-lived fish provides insights into sex chromosome evolution and the genetic control of aging.</title>
        <authorList>
            <person name="Reichwald K."/>
            <person name="Felder M."/>
            <person name="Petzold A."/>
            <person name="Koch P."/>
            <person name="Groth M."/>
            <person name="Platzer M."/>
        </authorList>
    </citation>
    <scope>NUCLEOTIDE SEQUENCE</scope>
    <source>
        <tissue evidence="3">Brain</tissue>
    </source>
</reference>
<dbReference type="Pfam" id="PF01424">
    <property type="entry name" value="R3H"/>
    <property type="match status" value="1"/>
</dbReference>
<sequence>MSAGAVVLCLPWHFIVPMERYLPKQESEFQHHVTDDLVTYQQQNHRKSVLLFPPLSSRLRFLIHRTVEDIPDLTTFSVGESCFRRVVVCPCELRGEPDEDGYSESCDYCCEEPFSRKKTSNSFKPKCPASSQNRGPKRPDQPLFIPRAARERLSQQNSQGSTTKNDMQSCSSSSVSAPSDSCPCTETTQCTKLLCSSPQESNSQVVESKTCLQEKPLKLHENKAHVCNLTQSFTEMNLEDDKSVDLAFGSESVETQDTSTEMEDVIKQIEAHLKDPQAVSIKLVQNDYCLFEKVSLNSDDFRHVIEIYSIPIIFTTEDLLEAFAEYSDGGIKIKWVDDTHALGVFSSEAAALHALTISHPLIKTRKLSDGSTKAKAKAMRRAEFIQPVKERPRTDCVVAKRMVTRALGIRGRGGVQRY</sequence>
<dbReference type="InterPro" id="IPR012677">
    <property type="entry name" value="Nucleotide-bd_a/b_plait_sf"/>
</dbReference>
<dbReference type="PANTHER" id="PTHR21678">
    <property type="entry name" value="GROWTH INHIBITION AND DIFFERENTIATION RELATED PROTEIN 88"/>
    <property type="match status" value="1"/>
</dbReference>
<dbReference type="Gene3D" id="3.30.70.330">
    <property type="match status" value="1"/>
</dbReference>
<dbReference type="EMBL" id="HAEC01009474">
    <property type="protein sequence ID" value="SBQ77690.1"/>
    <property type="molecule type" value="Transcribed_RNA"/>
</dbReference>
<name>A0A1A8H4L9_9TELE</name>
<feature type="domain" description="R3H" evidence="2">
    <location>
        <begin position="27"/>
        <end position="92"/>
    </location>
</feature>
<evidence type="ECO:0000313" key="3">
    <source>
        <dbReference type="EMBL" id="SBQ77690.1"/>
    </source>
</evidence>
<evidence type="ECO:0000256" key="1">
    <source>
        <dbReference type="SAM" id="MobiDB-lite"/>
    </source>
</evidence>
<evidence type="ECO:0000259" key="2">
    <source>
        <dbReference type="PROSITE" id="PS51061"/>
    </source>
</evidence>
<feature type="compositionally biased region" description="Low complexity" evidence="1">
    <location>
        <begin position="169"/>
        <end position="184"/>
    </location>
</feature>
<gene>
    <name evidence="3" type="primary">R3HCC1</name>
</gene>
<dbReference type="SUPFAM" id="SSF82708">
    <property type="entry name" value="R3H domain"/>
    <property type="match status" value="1"/>
</dbReference>
<dbReference type="InterPro" id="IPR036867">
    <property type="entry name" value="R3H_dom_sf"/>
</dbReference>
<dbReference type="InterPro" id="IPR001374">
    <property type="entry name" value="R3H_dom"/>
</dbReference>
<dbReference type="SUPFAM" id="SSF54928">
    <property type="entry name" value="RNA-binding domain, RBD"/>
    <property type="match status" value="1"/>
</dbReference>
<feature type="compositionally biased region" description="Polar residues" evidence="1">
    <location>
        <begin position="154"/>
        <end position="168"/>
    </location>
</feature>
<dbReference type="SMART" id="SM00393">
    <property type="entry name" value="R3H"/>
    <property type="match status" value="1"/>
</dbReference>
<dbReference type="PROSITE" id="PS51061">
    <property type="entry name" value="R3H"/>
    <property type="match status" value="1"/>
</dbReference>
<proteinExistence type="predicted"/>
<dbReference type="InterPro" id="IPR039884">
    <property type="entry name" value="R3HC1/R3HCL"/>
</dbReference>
<protein>
    <submittedName>
        <fullName evidence="3">R3H domain and coiled-coil containing 1</fullName>
    </submittedName>
</protein>
<accession>A0A1A8H4L9</accession>
<feature type="region of interest" description="Disordered" evidence="1">
    <location>
        <begin position="115"/>
        <end position="184"/>
    </location>
</feature>
<dbReference type="InterPro" id="IPR035979">
    <property type="entry name" value="RBD_domain_sf"/>
</dbReference>
<dbReference type="PANTHER" id="PTHR21678:SF6">
    <property type="entry name" value="R3H AND COILED-COIL DOMAIN-CONTAINING PROTEIN 1"/>
    <property type="match status" value="1"/>
</dbReference>
<dbReference type="GO" id="GO:0003676">
    <property type="term" value="F:nucleic acid binding"/>
    <property type="evidence" value="ECO:0007669"/>
    <property type="project" value="UniProtKB-UniRule"/>
</dbReference>
<dbReference type="EMBL" id="HAEB01004789">
    <property type="protein sequence ID" value="SBQ51316.1"/>
    <property type="molecule type" value="Transcribed_RNA"/>
</dbReference>
<dbReference type="AlphaFoldDB" id="A0A1A8H4L9"/>
<dbReference type="Gene3D" id="3.30.1370.50">
    <property type="entry name" value="R3H-like domain"/>
    <property type="match status" value="1"/>
</dbReference>
<organism evidence="3">
    <name type="scientific">Nothobranchius korthausae</name>
    <dbReference type="NCBI Taxonomy" id="1143690"/>
    <lineage>
        <taxon>Eukaryota</taxon>
        <taxon>Metazoa</taxon>
        <taxon>Chordata</taxon>
        <taxon>Craniata</taxon>
        <taxon>Vertebrata</taxon>
        <taxon>Euteleostomi</taxon>
        <taxon>Actinopterygii</taxon>
        <taxon>Neopterygii</taxon>
        <taxon>Teleostei</taxon>
        <taxon>Neoteleostei</taxon>
        <taxon>Acanthomorphata</taxon>
        <taxon>Ovalentaria</taxon>
        <taxon>Atherinomorphae</taxon>
        <taxon>Cyprinodontiformes</taxon>
        <taxon>Nothobranchiidae</taxon>
        <taxon>Nothobranchius</taxon>
    </lineage>
</organism>